<name>A0A9D9IXF3_9BACT</name>
<sequence length="527" mass="60208">MGTKIIYKSYRQNDSLLFPPTLGELVPEDHPVRIVNAVIDRLDMSGIESTYRGGGTSSYHPRMLLKVIVYSYLSNVYSGRRMERLLQENVNYMWLAGMSRPDFRTINRFRSERLSDGRFDELFRQVVLLLNAEGLVSLKVQYIDGTKIESVANRYTFVWKGSVEKSKARLEAKVEAVLKTAESVLSEENGECASEESGVTDLAGRTERILRRMDERGISDRKLRKSVQKVKEESLPKLEEYNGHLETLGERNSYSKTDKDATFMRMKEDAMRNGQTKPGYNVQIATENQFITNYGIYWRPTDWGTMIPFLESFRERYGRQSEEIVADSGYGNEQNYAYMDGEGIDAYVKYTMFHAEMRRKYKGNAFLVQNMHYNEEKDFYVCPMGQHLERVGTCSSVSDLGYRSSVAVYRAKRCNGCPLRGMCYKGKSDSRTIEVNHTADAFKRKARGLLTGGRGLMHRSRRPIEPEAVFGDIKFNHGFKRFRLKSAGKVNVEFGLVALAHNLRKYAAHVRDGLMSVSDSCPSSGMA</sequence>
<evidence type="ECO:0000259" key="1">
    <source>
        <dbReference type="Pfam" id="PF01609"/>
    </source>
</evidence>
<dbReference type="Pfam" id="PF01609">
    <property type="entry name" value="DDE_Tnp_1"/>
    <property type="match status" value="1"/>
</dbReference>
<dbReference type="NCBIfam" id="NF033551">
    <property type="entry name" value="transpos_IS1182"/>
    <property type="match status" value="1"/>
</dbReference>
<dbReference type="InterPro" id="IPR002559">
    <property type="entry name" value="Transposase_11"/>
</dbReference>
<feature type="domain" description="Transposase DDE" evidence="3">
    <location>
        <begin position="381"/>
        <end position="506"/>
    </location>
</feature>
<reference evidence="4" key="2">
    <citation type="journal article" date="2021" name="PeerJ">
        <title>Extensive microbial diversity within the chicken gut microbiome revealed by metagenomics and culture.</title>
        <authorList>
            <person name="Gilroy R."/>
            <person name="Ravi A."/>
            <person name="Getino M."/>
            <person name="Pursley I."/>
            <person name="Horton D.L."/>
            <person name="Alikhan N.F."/>
            <person name="Baker D."/>
            <person name="Gharbi K."/>
            <person name="Hall N."/>
            <person name="Watson M."/>
            <person name="Adriaenssens E.M."/>
            <person name="Foster-Nyarko E."/>
            <person name="Jarju S."/>
            <person name="Secka A."/>
            <person name="Antonio M."/>
            <person name="Oren A."/>
            <person name="Chaudhuri R.R."/>
            <person name="La Ragione R."/>
            <person name="Hildebrand F."/>
            <person name="Pallen M.J."/>
        </authorList>
    </citation>
    <scope>NUCLEOTIDE SEQUENCE</scope>
    <source>
        <strain evidence="4">B3-1481</strain>
    </source>
</reference>
<evidence type="ECO:0000313" key="5">
    <source>
        <dbReference type="Proteomes" id="UP000823769"/>
    </source>
</evidence>
<evidence type="ECO:0000259" key="3">
    <source>
        <dbReference type="Pfam" id="PF13751"/>
    </source>
</evidence>
<evidence type="ECO:0000313" key="4">
    <source>
        <dbReference type="EMBL" id="MBO8479905.1"/>
    </source>
</evidence>
<reference evidence="4" key="1">
    <citation type="submission" date="2020-10" db="EMBL/GenBank/DDBJ databases">
        <authorList>
            <person name="Gilroy R."/>
        </authorList>
    </citation>
    <scope>NUCLEOTIDE SEQUENCE</scope>
    <source>
        <strain evidence="4">B3-1481</strain>
    </source>
</reference>
<organism evidence="4 5">
    <name type="scientific">Candidatus Cryptobacteroides avistercoris</name>
    <dbReference type="NCBI Taxonomy" id="2840758"/>
    <lineage>
        <taxon>Bacteria</taxon>
        <taxon>Pseudomonadati</taxon>
        <taxon>Bacteroidota</taxon>
        <taxon>Bacteroidia</taxon>
        <taxon>Bacteroidales</taxon>
        <taxon>Candidatus Cryptobacteroides</taxon>
    </lineage>
</organism>
<accession>A0A9D9IXF3</accession>
<dbReference type="InterPro" id="IPR008490">
    <property type="entry name" value="Transposase_InsH_N"/>
</dbReference>
<dbReference type="EMBL" id="JADILW010000033">
    <property type="protein sequence ID" value="MBO8479905.1"/>
    <property type="molecule type" value="Genomic_DNA"/>
</dbReference>
<proteinExistence type="predicted"/>
<dbReference type="PANTHER" id="PTHR33408:SF2">
    <property type="entry name" value="TRANSPOSASE DDE DOMAIN-CONTAINING PROTEIN"/>
    <property type="match status" value="1"/>
</dbReference>
<dbReference type="InterPro" id="IPR047629">
    <property type="entry name" value="IS1182_transpos"/>
</dbReference>
<dbReference type="AlphaFoldDB" id="A0A9D9IXF3"/>
<dbReference type="PANTHER" id="PTHR33408">
    <property type="entry name" value="TRANSPOSASE"/>
    <property type="match status" value="1"/>
</dbReference>
<feature type="domain" description="Transposase InsH N-terminal" evidence="2">
    <location>
        <begin position="22"/>
        <end position="111"/>
    </location>
</feature>
<dbReference type="Pfam" id="PF05598">
    <property type="entry name" value="DUF772"/>
    <property type="match status" value="1"/>
</dbReference>
<protein>
    <submittedName>
        <fullName evidence="4">IS1182 family transposase</fullName>
    </submittedName>
</protein>
<gene>
    <name evidence="4" type="ORF">IAB76_02180</name>
</gene>
<dbReference type="Proteomes" id="UP000823769">
    <property type="component" value="Unassembled WGS sequence"/>
</dbReference>
<evidence type="ECO:0000259" key="2">
    <source>
        <dbReference type="Pfam" id="PF05598"/>
    </source>
</evidence>
<dbReference type="Pfam" id="PF13751">
    <property type="entry name" value="DDE_Tnp_1_6"/>
    <property type="match status" value="1"/>
</dbReference>
<dbReference type="GO" id="GO:0003677">
    <property type="term" value="F:DNA binding"/>
    <property type="evidence" value="ECO:0007669"/>
    <property type="project" value="InterPro"/>
</dbReference>
<comment type="caution">
    <text evidence="4">The sequence shown here is derived from an EMBL/GenBank/DDBJ whole genome shotgun (WGS) entry which is preliminary data.</text>
</comment>
<dbReference type="GO" id="GO:0006313">
    <property type="term" value="P:DNA transposition"/>
    <property type="evidence" value="ECO:0007669"/>
    <property type="project" value="InterPro"/>
</dbReference>
<feature type="domain" description="Transposase IS4-like" evidence="1">
    <location>
        <begin position="254"/>
        <end position="364"/>
    </location>
</feature>
<dbReference type="GO" id="GO:0004803">
    <property type="term" value="F:transposase activity"/>
    <property type="evidence" value="ECO:0007669"/>
    <property type="project" value="InterPro"/>
</dbReference>
<dbReference type="InterPro" id="IPR025668">
    <property type="entry name" value="Tnp_DDE_dom"/>
</dbReference>